<dbReference type="PROSITE" id="PS50995">
    <property type="entry name" value="HTH_MARR_2"/>
    <property type="match status" value="1"/>
</dbReference>
<evidence type="ECO:0000259" key="1">
    <source>
        <dbReference type="PROSITE" id="PS50995"/>
    </source>
</evidence>
<sequence>MKDVHNFTSDHEGRLFDPAARAAMTRFAGSDDTLALEAAAAVRTAFNAIERMRAHGAEGRGLSSGAMDILLRLGAETDGISIGDLALAAGVSSRNVTGLIDTLERDGLARRAPAPHDRRSVLVGITPAGQEWIENFRRPTQAAMAAIFRGFTDDDLARLRHLCLRLADNQTALAQHLEGAR</sequence>
<feature type="domain" description="HTH marR-type" evidence="1">
    <location>
        <begin position="31"/>
        <end position="168"/>
    </location>
</feature>
<dbReference type="InterPro" id="IPR000835">
    <property type="entry name" value="HTH_MarR-typ"/>
</dbReference>
<dbReference type="Pfam" id="PF12802">
    <property type="entry name" value="MarR_2"/>
    <property type="match status" value="1"/>
</dbReference>
<gene>
    <name evidence="2" type="ORF">ACFSKW_31315</name>
</gene>
<dbReference type="Proteomes" id="UP001597368">
    <property type="component" value="Unassembled WGS sequence"/>
</dbReference>
<dbReference type="RefSeq" id="WP_379576073.1">
    <property type="nucleotide sequence ID" value="NZ_JBHUFV010000047.1"/>
</dbReference>
<name>A0ABW4T4D8_9ACTN</name>
<dbReference type="EMBL" id="JBHUFV010000047">
    <property type="protein sequence ID" value="MFD1935970.1"/>
    <property type="molecule type" value="Genomic_DNA"/>
</dbReference>
<protein>
    <submittedName>
        <fullName evidence="2">MarR family winged helix-turn-helix transcriptional regulator</fullName>
    </submittedName>
</protein>
<keyword evidence="3" id="KW-1185">Reference proteome</keyword>
<dbReference type="PANTHER" id="PTHR33164:SF106">
    <property type="entry name" value="TRANSCRIPTIONAL REGULATORY PROTEIN"/>
    <property type="match status" value="1"/>
</dbReference>
<dbReference type="InterPro" id="IPR036388">
    <property type="entry name" value="WH-like_DNA-bd_sf"/>
</dbReference>
<dbReference type="InterPro" id="IPR036390">
    <property type="entry name" value="WH_DNA-bd_sf"/>
</dbReference>
<dbReference type="SUPFAM" id="SSF46785">
    <property type="entry name" value="Winged helix' DNA-binding domain"/>
    <property type="match status" value="1"/>
</dbReference>
<dbReference type="PANTHER" id="PTHR33164">
    <property type="entry name" value="TRANSCRIPTIONAL REGULATOR, MARR FAMILY"/>
    <property type="match status" value="1"/>
</dbReference>
<comment type="caution">
    <text evidence="2">The sequence shown here is derived from an EMBL/GenBank/DDBJ whole genome shotgun (WGS) entry which is preliminary data.</text>
</comment>
<accession>A0ABW4T4D8</accession>
<dbReference type="InterPro" id="IPR039422">
    <property type="entry name" value="MarR/SlyA-like"/>
</dbReference>
<dbReference type="SMART" id="SM00347">
    <property type="entry name" value="HTH_MARR"/>
    <property type="match status" value="1"/>
</dbReference>
<organism evidence="2 3">
    <name type="scientific">Nonomuraea mangrovi</name>
    <dbReference type="NCBI Taxonomy" id="2316207"/>
    <lineage>
        <taxon>Bacteria</taxon>
        <taxon>Bacillati</taxon>
        <taxon>Actinomycetota</taxon>
        <taxon>Actinomycetes</taxon>
        <taxon>Streptosporangiales</taxon>
        <taxon>Streptosporangiaceae</taxon>
        <taxon>Nonomuraea</taxon>
    </lineage>
</organism>
<dbReference type="PRINTS" id="PR00598">
    <property type="entry name" value="HTHMARR"/>
</dbReference>
<reference evidence="3" key="1">
    <citation type="journal article" date="2019" name="Int. J. Syst. Evol. Microbiol.">
        <title>The Global Catalogue of Microorganisms (GCM) 10K type strain sequencing project: providing services to taxonomists for standard genome sequencing and annotation.</title>
        <authorList>
            <consortium name="The Broad Institute Genomics Platform"/>
            <consortium name="The Broad Institute Genome Sequencing Center for Infectious Disease"/>
            <person name="Wu L."/>
            <person name="Ma J."/>
        </authorList>
    </citation>
    <scope>NUCLEOTIDE SEQUENCE [LARGE SCALE GENOMIC DNA]</scope>
    <source>
        <strain evidence="3">ICMP 6774ER</strain>
    </source>
</reference>
<evidence type="ECO:0000313" key="3">
    <source>
        <dbReference type="Proteomes" id="UP001597368"/>
    </source>
</evidence>
<evidence type="ECO:0000313" key="2">
    <source>
        <dbReference type="EMBL" id="MFD1935970.1"/>
    </source>
</evidence>
<proteinExistence type="predicted"/>
<dbReference type="Gene3D" id="1.10.10.10">
    <property type="entry name" value="Winged helix-like DNA-binding domain superfamily/Winged helix DNA-binding domain"/>
    <property type="match status" value="1"/>
</dbReference>